<comment type="caution">
    <text evidence="2">The sequence shown here is derived from an EMBL/GenBank/DDBJ whole genome shotgun (WGS) entry which is preliminary data.</text>
</comment>
<dbReference type="Pfam" id="PF13843">
    <property type="entry name" value="DDE_Tnp_1_7"/>
    <property type="match status" value="1"/>
</dbReference>
<accession>A0A5B7CF92</accession>
<name>A0A5B7CF92_PORTR</name>
<reference evidence="2 3" key="1">
    <citation type="submission" date="2019-05" db="EMBL/GenBank/DDBJ databases">
        <title>Another draft genome of Portunus trituberculatus and its Hox gene families provides insights of decapod evolution.</title>
        <authorList>
            <person name="Jeong J.-H."/>
            <person name="Song I."/>
            <person name="Kim S."/>
            <person name="Choi T."/>
            <person name="Kim D."/>
            <person name="Ryu S."/>
            <person name="Kim W."/>
        </authorList>
    </citation>
    <scope>NUCLEOTIDE SEQUENCE [LARGE SCALE GENOMIC DNA]</scope>
    <source>
        <tissue evidence="2">Muscle</tissue>
    </source>
</reference>
<protein>
    <recommendedName>
        <fullName evidence="1">PiggyBac transposable element-derived protein domain-containing protein</fullName>
    </recommendedName>
</protein>
<sequence length="243" mass="27202">MVVQRQSCSLTASSQFLRGKPTRFGFNVWVLATSNGETIRCDPYGGAKTKLFTYGLSQGPDVVYGLVEDAKLVPGTKVACDNLFTSLDLLDNMSKKGIGVVYNTHMGGVDLLDNMVSCYAITARNRKWYWALHNWFLNVSFVQAWRLYRKVGMVMGIKDNEKMPLLSFIRSCVEMTIMLHGESNTSHIHTLPALSPSTRADFRRDSGNHIIYPYFFWGAVAEGNMLMCCDTCACGLMGTEECR</sequence>
<proteinExistence type="predicted"/>
<keyword evidence="3" id="KW-1185">Reference proteome</keyword>
<dbReference type="AlphaFoldDB" id="A0A5B7CF92"/>
<evidence type="ECO:0000313" key="2">
    <source>
        <dbReference type="EMBL" id="MPC07474.1"/>
    </source>
</evidence>
<dbReference type="PANTHER" id="PTHR47272:SF2">
    <property type="entry name" value="PIGGYBAC TRANSPOSABLE ELEMENT-DERIVED PROTEIN 3-LIKE"/>
    <property type="match status" value="1"/>
</dbReference>
<organism evidence="2 3">
    <name type="scientific">Portunus trituberculatus</name>
    <name type="common">Swimming crab</name>
    <name type="synonym">Neptunus trituberculatus</name>
    <dbReference type="NCBI Taxonomy" id="210409"/>
    <lineage>
        <taxon>Eukaryota</taxon>
        <taxon>Metazoa</taxon>
        <taxon>Ecdysozoa</taxon>
        <taxon>Arthropoda</taxon>
        <taxon>Crustacea</taxon>
        <taxon>Multicrustacea</taxon>
        <taxon>Malacostraca</taxon>
        <taxon>Eumalacostraca</taxon>
        <taxon>Eucarida</taxon>
        <taxon>Decapoda</taxon>
        <taxon>Pleocyemata</taxon>
        <taxon>Brachyura</taxon>
        <taxon>Eubrachyura</taxon>
        <taxon>Portunoidea</taxon>
        <taxon>Portunidae</taxon>
        <taxon>Portuninae</taxon>
        <taxon>Portunus</taxon>
    </lineage>
</organism>
<dbReference type="OrthoDB" id="123207at2759"/>
<feature type="domain" description="PiggyBac transposable element-derived protein" evidence="1">
    <location>
        <begin position="11"/>
        <end position="100"/>
    </location>
</feature>
<evidence type="ECO:0000259" key="1">
    <source>
        <dbReference type="Pfam" id="PF13843"/>
    </source>
</evidence>
<gene>
    <name evidence="2" type="ORF">E2C01_000036</name>
</gene>
<evidence type="ECO:0000313" key="3">
    <source>
        <dbReference type="Proteomes" id="UP000324222"/>
    </source>
</evidence>
<dbReference type="EMBL" id="VSRR010000001">
    <property type="protein sequence ID" value="MPC07474.1"/>
    <property type="molecule type" value="Genomic_DNA"/>
</dbReference>
<dbReference type="PANTHER" id="PTHR47272">
    <property type="entry name" value="DDE_TNP_1_7 DOMAIN-CONTAINING PROTEIN"/>
    <property type="match status" value="1"/>
</dbReference>
<dbReference type="InterPro" id="IPR029526">
    <property type="entry name" value="PGBD"/>
</dbReference>
<dbReference type="Proteomes" id="UP000324222">
    <property type="component" value="Unassembled WGS sequence"/>
</dbReference>